<evidence type="ECO:0000256" key="2">
    <source>
        <dbReference type="ARBA" id="ARBA00012831"/>
    </source>
</evidence>
<proteinExistence type="inferred from homology"/>
<evidence type="ECO:0000313" key="11">
    <source>
        <dbReference type="EMBL" id="KAF1994590.1"/>
    </source>
</evidence>
<dbReference type="InterPro" id="IPR045864">
    <property type="entry name" value="aa-tRNA-synth_II/BPL/LPL"/>
</dbReference>
<keyword evidence="4" id="KW-0547">Nucleotide-binding</keyword>
<dbReference type="EMBL" id="ML977655">
    <property type="protein sequence ID" value="KAF1994590.1"/>
    <property type="molecule type" value="Genomic_DNA"/>
</dbReference>
<dbReference type="Pfam" id="PF03129">
    <property type="entry name" value="HGTP_anticodon"/>
    <property type="match status" value="1"/>
</dbReference>
<dbReference type="Gene3D" id="3.40.50.800">
    <property type="entry name" value="Anticodon-binding domain"/>
    <property type="match status" value="1"/>
</dbReference>
<evidence type="ECO:0000256" key="8">
    <source>
        <dbReference type="ARBA" id="ARBA00029731"/>
    </source>
</evidence>
<evidence type="ECO:0000256" key="9">
    <source>
        <dbReference type="ARBA" id="ARBA00047671"/>
    </source>
</evidence>
<dbReference type="InterPro" id="IPR004154">
    <property type="entry name" value="Anticodon-bd"/>
</dbReference>
<evidence type="ECO:0000256" key="5">
    <source>
        <dbReference type="ARBA" id="ARBA00022840"/>
    </source>
</evidence>
<gene>
    <name evidence="11" type="ORF">P154DRAFT_557189</name>
</gene>
<evidence type="ECO:0000256" key="4">
    <source>
        <dbReference type="ARBA" id="ARBA00022741"/>
    </source>
</evidence>
<dbReference type="Gene3D" id="3.30.930.10">
    <property type="entry name" value="Bira Bifunctional Protein, Domain 2"/>
    <property type="match status" value="2"/>
</dbReference>
<protein>
    <recommendedName>
        <fullName evidence="2">proline--tRNA ligase</fullName>
        <ecNumber evidence="2">6.1.1.15</ecNumber>
    </recommendedName>
    <alternativeName>
        <fullName evidence="8">Prolyl-tRNA synthetase</fullName>
    </alternativeName>
</protein>
<dbReference type="InterPro" id="IPR036621">
    <property type="entry name" value="Anticodon-bd_dom_sf"/>
</dbReference>
<dbReference type="GO" id="GO:0005739">
    <property type="term" value="C:mitochondrion"/>
    <property type="evidence" value="ECO:0007669"/>
    <property type="project" value="TreeGrafter"/>
</dbReference>
<feature type="domain" description="Aminoacyl-transfer RNA synthetases class-II family profile" evidence="10">
    <location>
        <begin position="20"/>
        <end position="398"/>
    </location>
</feature>
<dbReference type="Proteomes" id="UP000799779">
    <property type="component" value="Unassembled WGS sequence"/>
</dbReference>
<dbReference type="InterPro" id="IPR002314">
    <property type="entry name" value="aa-tRNA-synt_IIb"/>
</dbReference>
<evidence type="ECO:0000256" key="1">
    <source>
        <dbReference type="ARBA" id="ARBA00008226"/>
    </source>
</evidence>
<dbReference type="SUPFAM" id="SSF52954">
    <property type="entry name" value="Class II aaRS ABD-related"/>
    <property type="match status" value="1"/>
</dbReference>
<keyword evidence="12" id="KW-1185">Reference proteome</keyword>
<dbReference type="GO" id="GO:0004827">
    <property type="term" value="F:proline-tRNA ligase activity"/>
    <property type="evidence" value="ECO:0007669"/>
    <property type="project" value="UniProtKB-EC"/>
</dbReference>
<comment type="catalytic activity">
    <reaction evidence="9">
        <text>tRNA(Pro) + L-proline + ATP = L-prolyl-tRNA(Pro) + AMP + diphosphate</text>
        <dbReference type="Rhea" id="RHEA:14305"/>
        <dbReference type="Rhea" id="RHEA-COMP:9700"/>
        <dbReference type="Rhea" id="RHEA-COMP:9702"/>
        <dbReference type="ChEBI" id="CHEBI:30616"/>
        <dbReference type="ChEBI" id="CHEBI:33019"/>
        <dbReference type="ChEBI" id="CHEBI:60039"/>
        <dbReference type="ChEBI" id="CHEBI:78442"/>
        <dbReference type="ChEBI" id="CHEBI:78532"/>
        <dbReference type="ChEBI" id="CHEBI:456215"/>
        <dbReference type="EC" id="6.1.1.15"/>
    </reaction>
</comment>
<evidence type="ECO:0000256" key="6">
    <source>
        <dbReference type="ARBA" id="ARBA00022917"/>
    </source>
</evidence>
<name>A0A6A5VYU7_9PLEO</name>
<dbReference type="InterPro" id="IPR002316">
    <property type="entry name" value="Pro-tRNA-ligase_IIa"/>
</dbReference>
<keyword evidence="5" id="KW-0067">ATP-binding</keyword>
<evidence type="ECO:0000256" key="3">
    <source>
        <dbReference type="ARBA" id="ARBA00022598"/>
    </source>
</evidence>
<dbReference type="PRINTS" id="PR01046">
    <property type="entry name" value="TRNASYNTHPRO"/>
</dbReference>
<keyword evidence="6" id="KW-0648">Protein biosynthesis</keyword>
<accession>A0A6A5VYU7</accession>
<dbReference type="PROSITE" id="PS50862">
    <property type="entry name" value="AA_TRNA_LIGASE_II"/>
    <property type="match status" value="1"/>
</dbReference>
<keyword evidence="7" id="KW-0030">Aminoacyl-tRNA synthetase</keyword>
<comment type="similarity">
    <text evidence="1">Belongs to the class-II aminoacyl-tRNA synthetase family.</text>
</comment>
<dbReference type="InterPro" id="IPR050062">
    <property type="entry name" value="Pro-tRNA_synthetase"/>
</dbReference>
<dbReference type="AlphaFoldDB" id="A0A6A5VYU7"/>
<dbReference type="Pfam" id="PF00587">
    <property type="entry name" value="tRNA-synt_2b"/>
    <property type="match status" value="1"/>
</dbReference>
<dbReference type="GO" id="GO:0006433">
    <property type="term" value="P:prolyl-tRNA aminoacylation"/>
    <property type="evidence" value="ECO:0007669"/>
    <property type="project" value="InterPro"/>
</dbReference>
<dbReference type="InterPro" id="IPR006195">
    <property type="entry name" value="aa-tRNA-synth_II"/>
</dbReference>
<evidence type="ECO:0000256" key="7">
    <source>
        <dbReference type="ARBA" id="ARBA00023146"/>
    </source>
</evidence>
<dbReference type="GO" id="GO:0005524">
    <property type="term" value="F:ATP binding"/>
    <property type="evidence" value="ECO:0007669"/>
    <property type="project" value="UniProtKB-KW"/>
</dbReference>
<keyword evidence="3" id="KW-0436">Ligase</keyword>
<dbReference type="EC" id="6.1.1.15" evidence="2"/>
<dbReference type="PANTHER" id="PTHR42753:SF2">
    <property type="entry name" value="PROLINE--TRNA LIGASE"/>
    <property type="match status" value="1"/>
</dbReference>
<reference evidence="11" key="1">
    <citation type="journal article" date="2020" name="Stud. Mycol.">
        <title>101 Dothideomycetes genomes: a test case for predicting lifestyles and emergence of pathogens.</title>
        <authorList>
            <person name="Haridas S."/>
            <person name="Albert R."/>
            <person name="Binder M."/>
            <person name="Bloem J."/>
            <person name="Labutti K."/>
            <person name="Salamov A."/>
            <person name="Andreopoulos B."/>
            <person name="Baker S."/>
            <person name="Barry K."/>
            <person name="Bills G."/>
            <person name="Bluhm B."/>
            <person name="Cannon C."/>
            <person name="Castanera R."/>
            <person name="Culley D."/>
            <person name="Daum C."/>
            <person name="Ezra D."/>
            <person name="Gonzalez J."/>
            <person name="Henrissat B."/>
            <person name="Kuo A."/>
            <person name="Liang C."/>
            <person name="Lipzen A."/>
            <person name="Lutzoni F."/>
            <person name="Magnuson J."/>
            <person name="Mondo S."/>
            <person name="Nolan M."/>
            <person name="Ohm R."/>
            <person name="Pangilinan J."/>
            <person name="Park H.-J."/>
            <person name="Ramirez L."/>
            <person name="Alfaro M."/>
            <person name="Sun H."/>
            <person name="Tritt A."/>
            <person name="Yoshinaga Y."/>
            <person name="Zwiers L.-H."/>
            <person name="Turgeon B."/>
            <person name="Goodwin S."/>
            <person name="Spatafora J."/>
            <person name="Crous P."/>
            <person name="Grigoriev I."/>
        </authorList>
    </citation>
    <scope>NUCLEOTIDE SEQUENCE</scope>
    <source>
        <strain evidence="11">CBS 123094</strain>
    </source>
</reference>
<dbReference type="PANTHER" id="PTHR42753">
    <property type="entry name" value="MITOCHONDRIAL RIBOSOME PROTEIN L39/PROLYL-TRNA LIGASE FAMILY MEMBER"/>
    <property type="match status" value="1"/>
</dbReference>
<dbReference type="SUPFAM" id="SSF55681">
    <property type="entry name" value="Class II aaRS and biotin synthetases"/>
    <property type="match status" value="1"/>
</dbReference>
<sequence>MPLPKSGYSTSGIFHLLPLGLRIQDKLSLLIDKHMSSLGASKLSLSSITTEVLWRQSGRYSANSELLRLKDRKESGLLLAPTHEEEITAIVAGMVKSYRDLPIRLYQTGRKYRDERRPRQGLLRAKEFMMKDLYTFDHNQETALETYQAVRSAYKNLFDNLKIPYLVADADSGNMGGKLSHEYHFVSPKGEDNVWSCSSCDYIANEELVEKRSSSTTAKSSSTSSSLVFKAISLDRTTAVHIHIPRPPSMPPSMPPTWSDVHSFVNLHAIKNTGVDIDTGIESSTLASLLPKTATEVHVYDRAVSPNTEPSLPDLTRIQPGDRCARCESGKLGVQKAIEVGHTFHLGTRYSEPLGALIAVPDSTSKQPIQMGCHGIGVSRIIGAIASLLSDSRGLNWPRCIAPFEAIVLTGPAASDTDGQEVYDTLCRGQSTNEGEGEVVDTILDDRADKSLGWKLRDADLIGYPVIVVLGRAWKEKREVEVQCRRLGVTSTVALGGLRECVVRLLEKL</sequence>
<dbReference type="OrthoDB" id="10267474at2759"/>
<evidence type="ECO:0000313" key="12">
    <source>
        <dbReference type="Proteomes" id="UP000799779"/>
    </source>
</evidence>
<evidence type="ECO:0000259" key="10">
    <source>
        <dbReference type="PROSITE" id="PS50862"/>
    </source>
</evidence>
<organism evidence="11 12">
    <name type="scientific">Amniculicola lignicola CBS 123094</name>
    <dbReference type="NCBI Taxonomy" id="1392246"/>
    <lineage>
        <taxon>Eukaryota</taxon>
        <taxon>Fungi</taxon>
        <taxon>Dikarya</taxon>
        <taxon>Ascomycota</taxon>
        <taxon>Pezizomycotina</taxon>
        <taxon>Dothideomycetes</taxon>
        <taxon>Pleosporomycetidae</taxon>
        <taxon>Pleosporales</taxon>
        <taxon>Amniculicolaceae</taxon>
        <taxon>Amniculicola</taxon>
    </lineage>
</organism>